<evidence type="ECO:0000256" key="1">
    <source>
        <dbReference type="SAM" id="MobiDB-lite"/>
    </source>
</evidence>
<dbReference type="InterPro" id="IPR050869">
    <property type="entry name" value="H3K4_H4K5_MeTrfase"/>
</dbReference>
<dbReference type="SUPFAM" id="SSF82199">
    <property type="entry name" value="SET domain"/>
    <property type="match status" value="1"/>
</dbReference>
<dbReference type="InterPro" id="IPR046341">
    <property type="entry name" value="SET_dom_sf"/>
</dbReference>
<evidence type="ECO:0000313" key="3">
    <source>
        <dbReference type="EMBL" id="KDQ53917.1"/>
    </source>
</evidence>
<proteinExistence type="predicted"/>
<sequence length="433" mass="48343">MFRIQRTPYGGRGAFASQAIPEDTLIHTCPGPFAHLVYRAFRKEICAYCFVYAFDSGKSGWGVKIACDGDGSAKGGVWFCKEECRDRWEEEDNVDGMLMSAYDAIDREAKRLGKANEKGKGKDDGKPRSKIQELEKTIPKKGEAITQDLIDQAWKSAEAIAESRNHGEDMVAELHKSDVDVARFISTVLVHRYIEDNHPTPPPSPSTSPSTSKSPSPTPSLQSFSQSLPSSPPTSPSPSLKSFLPLPSPELSGNDWLAFLNLQNNELAHLQSIPAALCQALRVYLFTLQTLPPPLLQYLPGPGSDDPLIKYLPLSVRELQARDAGNSFGIWQQPSGGESEMFGWGIWVSASFFNHSCDPNVHKVRNGRIFEFYTSSDVEEGEELCISYGFIDDDLDVKERREGLKESWYFECECSRCLEEMREKENNRVAVQD</sequence>
<dbReference type="PROSITE" id="PS50280">
    <property type="entry name" value="SET"/>
    <property type="match status" value="1"/>
</dbReference>
<name>A0A067PRI5_9AGAM</name>
<dbReference type="Pfam" id="PF00856">
    <property type="entry name" value="SET"/>
    <property type="match status" value="1"/>
</dbReference>
<dbReference type="Proteomes" id="UP000027265">
    <property type="component" value="Unassembled WGS sequence"/>
</dbReference>
<feature type="region of interest" description="Disordered" evidence="1">
    <location>
        <begin position="195"/>
        <end position="243"/>
    </location>
</feature>
<evidence type="ECO:0000313" key="4">
    <source>
        <dbReference type="Proteomes" id="UP000027265"/>
    </source>
</evidence>
<dbReference type="PANTHER" id="PTHR12197:SF294">
    <property type="entry name" value="POTENTIAL PROTEIN LYSINE METHYLTRANSFERASE SET6"/>
    <property type="match status" value="1"/>
</dbReference>
<accession>A0A067PRI5</accession>
<feature type="compositionally biased region" description="Low complexity" evidence="1">
    <location>
        <begin position="207"/>
        <end position="229"/>
    </location>
</feature>
<gene>
    <name evidence="3" type="ORF">JAAARDRAFT_197024</name>
</gene>
<dbReference type="STRING" id="933084.A0A067PRI5"/>
<dbReference type="EMBL" id="KL197731">
    <property type="protein sequence ID" value="KDQ53917.1"/>
    <property type="molecule type" value="Genomic_DNA"/>
</dbReference>
<dbReference type="OrthoDB" id="1028014at2759"/>
<keyword evidence="4" id="KW-1185">Reference proteome</keyword>
<feature type="region of interest" description="Disordered" evidence="1">
    <location>
        <begin position="113"/>
        <end position="139"/>
    </location>
</feature>
<protein>
    <recommendedName>
        <fullName evidence="2">SET domain-containing protein</fullName>
    </recommendedName>
</protein>
<dbReference type="AlphaFoldDB" id="A0A067PRI5"/>
<organism evidence="3 4">
    <name type="scientific">Jaapia argillacea MUCL 33604</name>
    <dbReference type="NCBI Taxonomy" id="933084"/>
    <lineage>
        <taxon>Eukaryota</taxon>
        <taxon>Fungi</taxon>
        <taxon>Dikarya</taxon>
        <taxon>Basidiomycota</taxon>
        <taxon>Agaricomycotina</taxon>
        <taxon>Agaricomycetes</taxon>
        <taxon>Agaricomycetidae</taxon>
        <taxon>Jaapiales</taxon>
        <taxon>Jaapiaceae</taxon>
        <taxon>Jaapia</taxon>
    </lineage>
</organism>
<dbReference type="CDD" id="cd20071">
    <property type="entry name" value="SET_SMYD"/>
    <property type="match status" value="1"/>
</dbReference>
<evidence type="ECO:0000259" key="2">
    <source>
        <dbReference type="PROSITE" id="PS50280"/>
    </source>
</evidence>
<feature type="domain" description="SET" evidence="2">
    <location>
        <begin position="1"/>
        <end position="389"/>
    </location>
</feature>
<dbReference type="InterPro" id="IPR001214">
    <property type="entry name" value="SET_dom"/>
</dbReference>
<dbReference type="InParanoid" id="A0A067PRI5"/>
<dbReference type="SMART" id="SM00317">
    <property type="entry name" value="SET"/>
    <property type="match status" value="1"/>
</dbReference>
<dbReference type="PANTHER" id="PTHR12197">
    <property type="entry name" value="HISTONE-LYSINE N-METHYLTRANSFERASE SMYD"/>
    <property type="match status" value="1"/>
</dbReference>
<reference evidence="4" key="1">
    <citation type="journal article" date="2014" name="Proc. Natl. Acad. Sci. U.S.A.">
        <title>Extensive sampling of basidiomycete genomes demonstrates inadequacy of the white-rot/brown-rot paradigm for wood decay fungi.</title>
        <authorList>
            <person name="Riley R."/>
            <person name="Salamov A.A."/>
            <person name="Brown D.W."/>
            <person name="Nagy L.G."/>
            <person name="Floudas D."/>
            <person name="Held B.W."/>
            <person name="Levasseur A."/>
            <person name="Lombard V."/>
            <person name="Morin E."/>
            <person name="Otillar R."/>
            <person name="Lindquist E.A."/>
            <person name="Sun H."/>
            <person name="LaButti K.M."/>
            <person name="Schmutz J."/>
            <person name="Jabbour D."/>
            <person name="Luo H."/>
            <person name="Baker S.E."/>
            <person name="Pisabarro A.G."/>
            <person name="Walton J.D."/>
            <person name="Blanchette R.A."/>
            <person name="Henrissat B."/>
            <person name="Martin F."/>
            <person name="Cullen D."/>
            <person name="Hibbett D.S."/>
            <person name="Grigoriev I.V."/>
        </authorList>
    </citation>
    <scope>NUCLEOTIDE SEQUENCE [LARGE SCALE GENOMIC DNA]</scope>
    <source>
        <strain evidence="4">MUCL 33604</strain>
    </source>
</reference>
<dbReference type="HOGENOM" id="CLU_038964_1_0_1"/>
<dbReference type="GO" id="GO:0005634">
    <property type="term" value="C:nucleus"/>
    <property type="evidence" value="ECO:0007669"/>
    <property type="project" value="TreeGrafter"/>
</dbReference>
<dbReference type="Gene3D" id="2.170.270.10">
    <property type="entry name" value="SET domain"/>
    <property type="match status" value="1"/>
</dbReference>